<feature type="signal peptide" evidence="2">
    <location>
        <begin position="1"/>
        <end position="36"/>
    </location>
</feature>
<dbReference type="InterPro" id="IPR001466">
    <property type="entry name" value="Beta-lactam-related"/>
</dbReference>
<feature type="domain" description="Beta-lactamase-related" evidence="3">
    <location>
        <begin position="69"/>
        <end position="387"/>
    </location>
</feature>
<dbReference type="RefSeq" id="WP_404549047.1">
    <property type="nucleotide sequence ID" value="NZ_JADIKJ010000023.1"/>
</dbReference>
<keyword evidence="2" id="KW-0732">Signal</keyword>
<keyword evidence="5" id="KW-1185">Reference proteome</keyword>
<dbReference type="Proteomes" id="UP001620461">
    <property type="component" value="Unassembled WGS sequence"/>
</dbReference>
<dbReference type="InterPro" id="IPR051478">
    <property type="entry name" value="Beta-lactamase-like_AB/R"/>
</dbReference>
<organism evidence="4 5">
    <name type="scientific">Dyella jejuensis</name>
    <dbReference type="NCBI Taxonomy" id="1432009"/>
    <lineage>
        <taxon>Bacteria</taxon>
        <taxon>Pseudomonadati</taxon>
        <taxon>Pseudomonadota</taxon>
        <taxon>Gammaproteobacteria</taxon>
        <taxon>Lysobacterales</taxon>
        <taxon>Rhodanobacteraceae</taxon>
        <taxon>Dyella</taxon>
    </lineage>
</organism>
<sequence length="405" mass="43970">MDQRIWQHAQSIMRNIVWPGCVLALLCSFAPVPAYAASTATPSDNPRHSPLDIAVDEAARSFFRNSCHVGVSMGIVEAGHTYFYDYGTTTRGKTALPTPQSIYELASVTKTFTATLAAEAVIDNRLSLNGDFRSDLPGDYRNLAWHGEPITLRTLLTHHAGMPRDIPDSDAIYADKNMLTRPARLLALDQGFGRAQFLAALHGTKLRSAPGDQFAYSNAGFDVIGLGLEKVYGMPLDALLRQYITGPLGMAATGFMLDKSEKSRLVNGYDGYGRLMPDHPQNAWAAWGLYSSTQDMANYIRWQLAATDPAIRLSHRILMGTADDGQAMAWNLGSDRGQPVISHSGGSFGMSSQVVLYPEQHQGFVLLANDTCEGTEGALKAMAMAIHANSHPFQSTASGAASQRR</sequence>
<reference evidence="4 5" key="1">
    <citation type="submission" date="2020-10" db="EMBL/GenBank/DDBJ databases">
        <title>Phylogeny of dyella-like bacteria.</title>
        <authorList>
            <person name="Fu J."/>
        </authorList>
    </citation>
    <scope>NUCLEOTIDE SEQUENCE [LARGE SCALE GENOMIC DNA]</scope>
    <source>
        <strain evidence="4 5">JP1</strain>
    </source>
</reference>
<dbReference type="EMBL" id="JADIKJ010000023">
    <property type="protein sequence ID" value="MFK2902054.1"/>
    <property type="molecule type" value="Genomic_DNA"/>
</dbReference>
<evidence type="ECO:0000313" key="5">
    <source>
        <dbReference type="Proteomes" id="UP001620461"/>
    </source>
</evidence>
<evidence type="ECO:0000256" key="1">
    <source>
        <dbReference type="ARBA" id="ARBA00038473"/>
    </source>
</evidence>
<name>A0ABW8JM43_9GAMM</name>
<gene>
    <name evidence="4" type="ORF">ISP15_17085</name>
</gene>
<dbReference type="SUPFAM" id="SSF56601">
    <property type="entry name" value="beta-lactamase/transpeptidase-like"/>
    <property type="match status" value="1"/>
</dbReference>
<evidence type="ECO:0000259" key="3">
    <source>
        <dbReference type="Pfam" id="PF00144"/>
    </source>
</evidence>
<comment type="similarity">
    <text evidence="1">Belongs to the beta-lactamase family.</text>
</comment>
<dbReference type="PANTHER" id="PTHR22935:SF95">
    <property type="entry name" value="BETA-LACTAMASE-LIKE 1-RELATED"/>
    <property type="match status" value="1"/>
</dbReference>
<accession>A0ABW8JM43</accession>
<dbReference type="Gene3D" id="3.40.710.10">
    <property type="entry name" value="DD-peptidase/beta-lactamase superfamily"/>
    <property type="match status" value="1"/>
</dbReference>
<dbReference type="Pfam" id="PF00144">
    <property type="entry name" value="Beta-lactamase"/>
    <property type="match status" value="1"/>
</dbReference>
<evidence type="ECO:0000313" key="4">
    <source>
        <dbReference type="EMBL" id="MFK2902054.1"/>
    </source>
</evidence>
<feature type="chain" id="PRO_5046088605" evidence="2">
    <location>
        <begin position="37"/>
        <end position="405"/>
    </location>
</feature>
<dbReference type="PANTHER" id="PTHR22935">
    <property type="entry name" value="PENICILLIN-BINDING PROTEIN"/>
    <property type="match status" value="1"/>
</dbReference>
<protein>
    <submittedName>
        <fullName evidence="4">Beta-lactamase family protein</fullName>
    </submittedName>
</protein>
<evidence type="ECO:0000256" key="2">
    <source>
        <dbReference type="SAM" id="SignalP"/>
    </source>
</evidence>
<dbReference type="InterPro" id="IPR012338">
    <property type="entry name" value="Beta-lactam/transpept-like"/>
</dbReference>
<proteinExistence type="inferred from homology"/>
<comment type="caution">
    <text evidence="4">The sequence shown here is derived from an EMBL/GenBank/DDBJ whole genome shotgun (WGS) entry which is preliminary data.</text>
</comment>